<organism evidence="1 2">
    <name type="scientific">Tegillarca granosa</name>
    <name type="common">Malaysian cockle</name>
    <name type="synonym">Anadara granosa</name>
    <dbReference type="NCBI Taxonomy" id="220873"/>
    <lineage>
        <taxon>Eukaryota</taxon>
        <taxon>Metazoa</taxon>
        <taxon>Spiralia</taxon>
        <taxon>Lophotrochozoa</taxon>
        <taxon>Mollusca</taxon>
        <taxon>Bivalvia</taxon>
        <taxon>Autobranchia</taxon>
        <taxon>Pteriomorphia</taxon>
        <taxon>Arcoida</taxon>
        <taxon>Arcoidea</taxon>
        <taxon>Arcidae</taxon>
        <taxon>Tegillarca</taxon>
    </lineage>
</organism>
<proteinExistence type="predicted"/>
<comment type="caution">
    <text evidence="1">The sequence shown here is derived from an EMBL/GenBank/DDBJ whole genome shotgun (WGS) entry which is preliminary data.</text>
</comment>
<dbReference type="Proteomes" id="UP001217089">
    <property type="component" value="Unassembled WGS sequence"/>
</dbReference>
<sequence length="187" mass="21665">MAESNYHFEARRKERLIERKHEALARLSKGGELGDCTCTSDLKGNTGTKNTQIMYSGPGDFDNNSLRLNIFVGPSQKIYHRKIDNNPEDKVYPLIHPEEYEISRPKKQLPPRKPHYKISKDMSIYNWIGTARDRRQYDHSRNGPLLDSTWYSLRKEMMGLGKGTPLYGEGYSLTFEDLQRVKVVTPK</sequence>
<protein>
    <submittedName>
        <fullName evidence="1">Uncharacterized protein</fullName>
    </submittedName>
</protein>
<gene>
    <name evidence="1" type="ORF">KUTeg_003523</name>
</gene>
<keyword evidence="2" id="KW-1185">Reference proteome</keyword>
<feature type="non-terminal residue" evidence="1">
    <location>
        <position position="187"/>
    </location>
</feature>
<evidence type="ECO:0000313" key="1">
    <source>
        <dbReference type="EMBL" id="KAJ8318432.1"/>
    </source>
</evidence>
<accession>A0ABQ9FR75</accession>
<name>A0ABQ9FR75_TEGGR</name>
<dbReference type="EMBL" id="JARBDR010000214">
    <property type="protein sequence ID" value="KAJ8318432.1"/>
    <property type="molecule type" value="Genomic_DNA"/>
</dbReference>
<reference evidence="1 2" key="1">
    <citation type="submission" date="2022-12" db="EMBL/GenBank/DDBJ databases">
        <title>Chromosome-level genome of Tegillarca granosa.</title>
        <authorList>
            <person name="Kim J."/>
        </authorList>
    </citation>
    <scope>NUCLEOTIDE SEQUENCE [LARGE SCALE GENOMIC DNA]</scope>
    <source>
        <strain evidence="1">Teg-2019</strain>
        <tissue evidence="1">Adductor muscle</tissue>
    </source>
</reference>
<evidence type="ECO:0000313" key="2">
    <source>
        <dbReference type="Proteomes" id="UP001217089"/>
    </source>
</evidence>